<dbReference type="Pfam" id="PF00359">
    <property type="entry name" value="PTS_EIIA_2"/>
    <property type="match status" value="1"/>
</dbReference>
<dbReference type="RefSeq" id="WP_056960689.1">
    <property type="nucleotide sequence ID" value="NZ_AZFQ01000036.1"/>
</dbReference>
<feature type="domain" description="PTS EIIB type-2" evidence="7">
    <location>
        <begin position="408"/>
        <end position="496"/>
    </location>
</feature>
<dbReference type="GO" id="GO:0008982">
    <property type="term" value="F:protein-N(PI)-phosphohistidine-sugar phosphotransferase activity"/>
    <property type="evidence" value="ECO:0007669"/>
    <property type="project" value="InterPro"/>
</dbReference>
<dbReference type="InterPro" id="IPR036634">
    <property type="entry name" value="PRD_sf"/>
</dbReference>
<accession>A0A0R1V4K2</accession>
<dbReference type="PATRIC" id="fig|1423801.4.peg.547"/>
<evidence type="ECO:0000313" key="9">
    <source>
        <dbReference type="EMBL" id="KRL98730.1"/>
    </source>
</evidence>
<dbReference type="OrthoDB" id="3239954at2"/>
<dbReference type="InterPro" id="IPR007737">
    <property type="entry name" value="Mga_HTH"/>
</dbReference>
<dbReference type="InterPro" id="IPR002178">
    <property type="entry name" value="PTS_EIIA_type-2_dom"/>
</dbReference>
<evidence type="ECO:0000259" key="6">
    <source>
        <dbReference type="PROSITE" id="PS51094"/>
    </source>
</evidence>
<dbReference type="InterPro" id="IPR011608">
    <property type="entry name" value="PRD"/>
</dbReference>
<evidence type="ECO:0000256" key="4">
    <source>
        <dbReference type="ARBA" id="ARBA00023159"/>
    </source>
</evidence>
<dbReference type="Gene3D" id="3.40.930.10">
    <property type="entry name" value="Mannitol-specific EII, Chain A"/>
    <property type="match status" value="1"/>
</dbReference>
<dbReference type="InterPro" id="IPR016152">
    <property type="entry name" value="PTrfase/Anion_transptr"/>
</dbReference>
<organism evidence="9 10">
    <name type="scientific">Liquorilactobacillus satsumensis DSM 16230 = JCM 12392</name>
    <dbReference type="NCBI Taxonomy" id="1423801"/>
    <lineage>
        <taxon>Bacteria</taxon>
        <taxon>Bacillati</taxon>
        <taxon>Bacillota</taxon>
        <taxon>Bacilli</taxon>
        <taxon>Lactobacillales</taxon>
        <taxon>Lactobacillaceae</taxon>
        <taxon>Liquorilactobacillus</taxon>
    </lineage>
</organism>
<proteinExistence type="predicted"/>
<comment type="caution">
    <text evidence="9">The sequence shown here is derived from an EMBL/GenBank/DDBJ whole genome shotgun (WGS) entry which is preliminary data.</text>
</comment>
<evidence type="ECO:0000256" key="3">
    <source>
        <dbReference type="ARBA" id="ARBA00023015"/>
    </source>
</evidence>
<keyword evidence="2" id="KW-0677">Repeat</keyword>
<dbReference type="InterPro" id="IPR013011">
    <property type="entry name" value="PTS_EIIB_2"/>
</dbReference>
<dbReference type="InterPro" id="IPR050661">
    <property type="entry name" value="BglG_antiterminators"/>
</dbReference>
<keyword evidence="3" id="KW-0805">Transcription regulation</keyword>
<dbReference type="GeneID" id="98307973"/>
<keyword evidence="4" id="KW-0010">Activator</keyword>
<dbReference type="GO" id="GO:0009401">
    <property type="term" value="P:phosphoenolpyruvate-dependent sugar phosphotransferase system"/>
    <property type="evidence" value="ECO:0007669"/>
    <property type="project" value="InterPro"/>
</dbReference>
<reference evidence="9 10" key="1">
    <citation type="journal article" date="2015" name="Genome Announc.">
        <title>Expanding the biotechnology potential of lactobacilli through comparative genomics of 213 strains and associated genera.</title>
        <authorList>
            <person name="Sun Z."/>
            <person name="Harris H.M."/>
            <person name="McCann A."/>
            <person name="Guo C."/>
            <person name="Argimon S."/>
            <person name="Zhang W."/>
            <person name="Yang X."/>
            <person name="Jeffery I.B."/>
            <person name="Cooney J.C."/>
            <person name="Kagawa T.F."/>
            <person name="Liu W."/>
            <person name="Song Y."/>
            <person name="Salvetti E."/>
            <person name="Wrobel A."/>
            <person name="Rasinkangas P."/>
            <person name="Parkhill J."/>
            <person name="Rea M.C."/>
            <person name="O'Sullivan O."/>
            <person name="Ritari J."/>
            <person name="Douillard F.P."/>
            <person name="Paul Ross R."/>
            <person name="Yang R."/>
            <person name="Briner A.E."/>
            <person name="Felis G.E."/>
            <person name="de Vos W.M."/>
            <person name="Barrangou R."/>
            <person name="Klaenhammer T.R."/>
            <person name="Caufield P.W."/>
            <person name="Cui Y."/>
            <person name="Zhang H."/>
            <person name="O'Toole P.W."/>
        </authorList>
    </citation>
    <scope>NUCLEOTIDE SEQUENCE [LARGE SCALE GENOMIC DNA]</scope>
    <source>
        <strain evidence="9 10">DSM 16230</strain>
    </source>
</reference>
<dbReference type="PROSITE" id="PS51099">
    <property type="entry name" value="PTS_EIIB_TYPE_2"/>
    <property type="match status" value="1"/>
</dbReference>
<keyword evidence="1" id="KW-0808">Transferase</keyword>
<keyword evidence="10" id="KW-1185">Reference proteome</keyword>
<evidence type="ECO:0000259" key="8">
    <source>
        <dbReference type="PROSITE" id="PS51372"/>
    </source>
</evidence>
<dbReference type="CDD" id="cd00211">
    <property type="entry name" value="PTS_IIA_fru"/>
    <property type="match status" value="1"/>
</dbReference>
<gene>
    <name evidence="9" type="ORF">FD50_GL000538</name>
</gene>
<evidence type="ECO:0000259" key="7">
    <source>
        <dbReference type="PROSITE" id="PS51099"/>
    </source>
</evidence>
<evidence type="ECO:0000256" key="2">
    <source>
        <dbReference type="ARBA" id="ARBA00022737"/>
    </source>
</evidence>
<dbReference type="EMBL" id="AZFQ01000036">
    <property type="protein sequence ID" value="KRL98730.1"/>
    <property type="molecule type" value="Genomic_DNA"/>
</dbReference>
<keyword evidence="5" id="KW-0804">Transcription</keyword>
<dbReference type="SUPFAM" id="SSF63520">
    <property type="entry name" value="PTS-regulatory domain, PRD"/>
    <property type="match status" value="1"/>
</dbReference>
<dbReference type="AlphaFoldDB" id="A0A0R1V4K2"/>
<dbReference type="Pfam" id="PF05043">
    <property type="entry name" value="Mga"/>
    <property type="match status" value="1"/>
</dbReference>
<evidence type="ECO:0000256" key="5">
    <source>
        <dbReference type="ARBA" id="ARBA00023163"/>
    </source>
</evidence>
<dbReference type="SUPFAM" id="SSF52794">
    <property type="entry name" value="PTS system IIB component-like"/>
    <property type="match status" value="1"/>
</dbReference>
<dbReference type="InterPro" id="IPR036095">
    <property type="entry name" value="PTS_EIIB-like_sf"/>
</dbReference>
<evidence type="ECO:0000256" key="1">
    <source>
        <dbReference type="ARBA" id="ARBA00022679"/>
    </source>
</evidence>
<dbReference type="STRING" id="1423801.FD50_GL000538"/>
<sequence length="698" mass="80292">MRERLIDLLNILMSSDKSFVNELTSRLTVTSKTIRNEVRELNALLLDSGFPEFLVKHGTIENNLTKKQIQYIGEQYVLKGDDKIYLSPQQRILYLALVFLTARDPVFIVDVQRQLKVSKSSMDKDMRFLRRKLQRYHLQLTTSLKSGAQITGSERAIRLVLSDLLNSQPGISTILTSKLIGGNLLINQIRRVFLIEDVLFIKEKIISIFPGNNLVANDNYLQQVLILTLIWVTRVKNCHYVSNDNNLRNMPICSKSTRYVNEIIKYFGLEIEVKSEKAYLVFVVNCFENADIKMLDNWGKAQIISIALIEWVEKRLEFPFSQNESLFERVYRHVESMLRRLDQRIRVANPLKETVKESYLEVFRAVADFFSATKDEYHVTLSEDEIGYLVIYFSTAQTEVEQDQIYKYQVAIVCNYGMATGRLLAAKLEEHFKVEVVAVLSVNEISVLKTIPVSVVFKTIDVEITDIPNIKLNPILTETDFMIIKKFLKKNSKRLKYEKKALDSTRLFSDILDFLKNSNIEIEKKFVSNLQYIFHVNHLSINERKVQPMLKDLISDTQIQLQLTAENWEAAIRISAQPLLREGFIKPSYVEAMLESVERYGPYIVIGPSIALAHARPTDGVEKLGISITTLKKPINFGNSENDPVQIIFCLAAIDNYSHLNVMKSIVKLINNQNKIKKLSSISSISKFKETLFDENSN</sequence>
<dbReference type="GO" id="GO:0006355">
    <property type="term" value="P:regulation of DNA-templated transcription"/>
    <property type="evidence" value="ECO:0007669"/>
    <property type="project" value="InterPro"/>
</dbReference>
<protein>
    <submittedName>
        <fullName evidence="9">PTS system transporter subunit IIA</fullName>
    </submittedName>
</protein>
<feature type="domain" description="PTS EIIA type-2" evidence="6">
    <location>
        <begin position="552"/>
        <end position="695"/>
    </location>
</feature>
<dbReference type="Pfam" id="PF00874">
    <property type="entry name" value="PRD"/>
    <property type="match status" value="1"/>
</dbReference>
<dbReference type="Proteomes" id="UP000051166">
    <property type="component" value="Unassembled WGS sequence"/>
</dbReference>
<name>A0A0R1V4K2_9LACO</name>
<dbReference type="CDD" id="cd05568">
    <property type="entry name" value="PTS_IIB_bgl_like"/>
    <property type="match status" value="1"/>
</dbReference>
<dbReference type="PROSITE" id="PS51094">
    <property type="entry name" value="PTS_EIIA_TYPE_2"/>
    <property type="match status" value="1"/>
</dbReference>
<evidence type="ECO:0000313" key="10">
    <source>
        <dbReference type="Proteomes" id="UP000051166"/>
    </source>
</evidence>
<dbReference type="PROSITE" id="PS51372">
    <property type="entry name" value="PRD_2"/>
    <property type="match status" value="1"/>
</dbReference>
<dbReference type="PANTHER" id="PTHR30185">
    <property type="entry name" value="CRYPTIC BETA-GLUCOSIDE BGL OPERON ANTITERMINATOR"/>
    <property type="match status" value="1"/>
</dbReference>
<dbReference type="SUPFAM" id="SSF55804">
    <property type="entry name" value="Phoshotransferase/anion transport protein"/>
    <property type="match status" value="1"/>
</dbReference>
<feature type="domain" description="PRD" evidence="8">
    <location>
        <begin position="296"/>
        <end position="403"/>
    </location>
</feature>
<dbReference type="Gene3D" id="1.10.1790.10">
    <property type="entry name" value="PRD domain"/>
    <property type="match status" value="1"/>
</dbReference>
<dbReference type="PANTHER" id="PTHR30185:SF18">
    <property type="entry name" value="TRANSCRIPTIONAL REGULATOR MTLR"/>
    <property type="match status" value="1"/>
</dbReference>